<name>A0A6A6X3S6_9PLEO</name>
<evidence type="ECO:0000313" key="1">
    <source>
        <dbReference type="EMBL" id="KAF2791026.1"/>
    </source>
</evidence>
<gene>
    <name evidence="1" type="ORF">K505DRAFT_72545</name>
</gene>
<protein>
    <submittedName>
        <fullName evidence="1">Uncharacterized protein</fullName>
    </submittedName>
</protein>
<reference evidence="1" key="1">
    <citation type="journal article" date="2020" name="Stud. Mycol.">
        <title>101 Dothideomycetes genomes: a test case for predicting lifestyles and emergence of pathogens.</title>
        <authorList>
            <person name="Haridas S."/>
            <person name="Albert R."/>
            <person name="Binder M."/>
            <person name="Bloem J."/>
            <person name="Labutti K."/>
            <person name="Salamov A."/>
            <person name="Andreopoulos B."/>
            <person name="Baker S."/>
            <person name="Barry K."/>
            <person name="Bills G."/>
            <person name="Bluhm B."/>
            <person name="Cannon C."/>
            <person name="Castanera R."/>
            <person name="Culley D."/>
            <person name="Daum C."/>
            <person name="Ezra D."/>
            <person name="Gonzalez J."/>
            <person name="Henrissat B."/>
            <person name="Kuo A."/>
            <person name="Liang C."/>
            <person name="Lipzen A."/>
            <person name="Lutzoni F."/>
            <person name="Magnuson J."/>
            <person name="Mondo S."/>
            <person name="Nolan M."/>
            <person name="Ohm R."/>
            <person name="Pangilinan J."/>
            <person name="Park H.-J."/>
            <person name="Ramirez L."/>
            <person name="Alfaro M."/>
            <person name="Sun H."/>
            <person name="Tritt A."/>
            <person name="Yoshinaga Y."/>
            <person name="Zwiers L.-H."/>
            <person name="Turgeon B."/>
            <person name="Goodwin S."/>
            <person name="Spatafora J."/>
            <person name="Crous P."/>
            <person name="Grigoriev I."/>
        </authorList>
    </citation>
    <scope>NUCLEOTIDE SEQUENCE</scope>
    <source>
        <strain evidence="1">CBS 109.77</strain>
    </source>
</reference>
<proteinExistence type="predicted"/>
<dbReference type="AlphaFoldDB" id="A0A6A6X3S6"/>
<accession>A0A6A6X3S6</accession>
<sequence>MFQRHAGLALPLSSLEPEVSCARHRRPFSLMFVMESACVREMFLRRGSETWSSERGGASGTWLAGGFRGWAGCDARIRGTELDGCRRDA</sequence>
<evidence type="ECO:0000313" key="2">
    <source>
        <dbReference type="Proteomes" id="UP000799757"/>
    </source>
</evidence>
<keyword evidence="2" id="KW-1185">Reference proteome</keyword>
<dbReference type="Proteomes" id="UP000799757">
    <property type="component" value="Unassembled WGS sequence"/>
</dbReference>
<dbReference type="EMBL" id="MU002041">
    <property type="protein sequence ID" value="KAF2791026.1"/>
    <property type="molecule type" value="Genomic_DNA"/>
</dbReference>
<organism evidence="1 2">
    <name type="scientific">Melanomma pulvis-pyrius CBS 109.77</name>
    <dbReference type="NCBI Taxonomy" id="1314802"/>
    <lineage>
        <taxon>Eukaryota</taxon>
        <taxon>Fungi</taxon>
        <taxon>Dikarya</taxon>
        <taxon>Ascomycota</taxon>
        <taxon>Pezizomycotina</taxon>
        <taxon>Dothideomycetes</taxon>
        <taxon>Pleosporomycetidae</taxon>
        <taxon>Pleosporales</taxon>
        <taxon>Melanommataceae</taxon>
        <taxon>Melanomma</taxon>
    </lineage>
</organism>